<proteinExistence type="predicted"/>
<dbReference type="AlphaFoldDB" id="A0A0H4T9V0"/>
<dbReference type="PROSITE" id="PS51257">
    <property type="entry name" value="PROKAR_LIPOPROTEIN"/>
    <property type="match status" value="1"/>
</dbReference>
<accession>A0A0H4T9V0</accession>
<sequence length="144" mass="15059">MRPILLFCCALSFTACAKGGEQAGGEAATLNLADVAGKWTIQSMAEGSDSVLVTYELNATATTEGWTIVFPGRDPIPLHVTTGGDSVVTHAGPFQSVLRPGVMVSTEGAMRLVNGQLEGWSVAHYQGAGADSVLRIRQRGARTP</sequence>
<keyword evidence="1" id="KW-0732">Signal</keyword>
<feature type="signal peptide" evidence="1">
    <location>
        <begin position="1"/>
        <end position="17"/>
    </location>
</feature>
<evidence type="ECO:0000313" key="2">
    <source>
        <dbReference type="EMBL" id="AKQ04701.1"/>
    </source>
</evidence>
<reference evidence="2" key="1">
    <citation type="journal article" date="2015" name="ISME J.">
        <title>Aquifer environment selects for microbial species cohorts in sediment and groundwater.</title>
        <authorList>
            <person name="Hug L.A."/>
            <person name="Thomas B.C."/>
            <person name="Brown C.T."/>
            <person name="Frischkorn K.R."/>
            <person name="Williams K.H."/>
            <person name="Tringe S.G."/>
            <person name="Banfield J.F."/>
        </authorList>
    </citation>
    <scope>NUCLEOTIDE SEQUENCE</scope>
</reference>
<evidence type="ECO:0008006" key="3">
    <source>
        <dbReference type="Google" id="ProtNLM"/>
    </source>
</evidence>
<feature type="chain" id="PRO_5005210478" description="Lipocalin-like domain-containing protein" evidence="1">
    <location>
        <begin position="18"/>
        <end position="144"/>
    </location>
</feature>
<name>A0A0H4T9V0_9BACT</name>
<protein>
    <recommendedName>
        <fullName evidence="3">Lipocalin-like domain-containing protein</fullName>
    </recommendedName>
</protein>
<dbReference type="EMBL" id="KT007046">
    <property type="protein sequence ID" value="AKQ04701.1"/>
    <property type="molecule type" value="Genomic_DNA"/>
</dbReference>
<evidence type="ECO:0000256" key="1">
    <source>
        <dbReference type="SAM" id="SignalP"/>
    </source>
</evidence>
<organism evidence="2">
    <name type="scientific">uncultured Gemmatimonadetes bacterium Rifle_16ft_4_minimus_7</name>
    <dbReference type="NCBI Taxonomy" id="1665098"/>
    <lineage>
        <taxon>Bacteria</taxon>
        <taxon>Pseudomonadati</taxon>
        <taxon>Gemmatimonadota</taxon>
        <taxon>environmental samples</taxon>
    </lineage>
</organism>